<dbReference type="Proteomes" id="UP001165080">
    <property type="component" value="Unassembled WGS sequence"/>
</dbReference>
<keyword evidence="1" id="KW-0472">Membrane</keyword>
<gene>
    <name evidence="2" type="primary">PLEST003921</name>
    <name evidence="2" type="ORF">PLESTB_000578200</name>
</gene>
<protein>
    <submittedName>
        <fullName evidence="2">Uncharacterized protein</fullName>
    </submittedName>
</protein>
<accession>A0A9W6F0Q5</accession>
<sequence>MASLQSRFAIGSAPQPYRVAKSTLSCATCLKHLAYRQPACGTTNGQQGLLPVLPSGRPQVQAAAFLFRREAPAKPDPESPEQVALRSSSGWQKSLSFVAFWLQLALTVVSAGVLIFSLAATNVPAGGPSWDRYFTAAGVVCGFLSTFFAHGFLRLARKLAAGEVVEPGWLSASLLRCNGLNVLGIGATVIGLQASVGTLVAKSLLASTQTPFATNPANAVVSLDVFSLQAATNSLLGHLVSLVFTNLMLRITSAATRTAAAPPPPPGGVAVGADGLSPVRPASLGYSPWMLKAD</sequence>
<keyword evidence="3" id="KW-1185">Reference proteome</keyword>
<dbReference type="PANTHER" id="PTHR34548:SF2">
    <property type="entry name" value="PROTEIN TIC 21, CHLOROPLASTIC"/>
    <property type="match status" value="1"/>
</dbReference>
<dbReference type="InterPro" id="IPR022051">
    <property type="entry name" value="DUF3611"/>
</dbReference>
<keyword evidence="1" id="KW-0812">Transmembrane</keyword>
<dbReference type="OrthoDB" id="5900at2759"/>
<comment type="caution">
    <text evidence="2">The sequence shown here is derived from an EMBL/GenBank/DDBJ whole genome shotgun (WGS) entry which is preliminary data.</text>
</comment>
<feature type="transmembrane region" description="Helical" evidence="1">
    <location>
        <begin position="95"/>
        <end position="121"/>
    </location>
</feature>
<dbReference type="EMBL" id="BRXU01000005">
    <property type="protein sequence ID" value="GLC52062.1"/>
    <property type="molecule type" value="Genomic_DNA"/>
</dbReference>
<evidence type="ECO:0000313" key="2">
    <source>
        <dbReference type="EMBL" id="GLC52062.1"/>
    </source>
</evidence>
<proteinExistence type="predicted"/>
<dbReference type="AlphaFoldDB" id="A0A9W6F0Q5"/>
<evidence type="ECO:0000313" key="3">
    <source>
        <dbReference type="Proteomes" id="UP001165080"/>
    </source>
</evidence>
<organism evidence="2 3">
    <name type="scientific">Pleodorina starrii</name>
    <dbReference type="NCBI Taxonomy" id="330485"/>
    <lineage>
        <taxon>Eukaryota</taxon>
        <taxon>Viridiplantae</taxon>
        <taxon>Chlorophyta</taxon>
        <taxon>core chlorophytes</taxon>
        <taxon>Chlorophyceae</taxon>
        <taxon>CS clade</taxon>
        <taxon>Chlamydomonadales</taxon>
        <taxon>Volvocaceae</taxon>
        <taxon>Pleodorina</taxon>
    </lineage>
</organism>
<feature type="transmembrane region" description="Helical" evidence="1">
    <location>
        <begin position="133"/>
        <end position="153"/>
    </location>
</feature>
<keyword evidence="1" id="KW-1133">Transmembrane helix</keyword>
<dbReference type="Pfam" id="PF12263">
    <property type="entry name" value="DUF3611"/>
    <property type="match status" value="1"/>
</dbReference>
<reference evidence="2 3" key="1">
    <citation type="journal article" date="2023" name="Commun. Biol.">
        <title>Reorganization of the ancestral sex-determining regions during the evolution of trioecy in Pleodorina starrii.</title>
        <authorList>
            <person name="Takahashi K."/>
            <person name="Suzuki S."/>
            <person name="Kawai-Toyooka H."/>
            <person name="Yamamoto K."/>
            <person name="Hamaji T."/>
            <person name="Ootsuki R."/>
            <person name="Yamaguchi H."/>
            <person name="Kawachi M."/>
            <person name="Higashiyama T."/>
            <person name="Nozaki H."/>
        </authorList>
    </citation>
    <scope>NUCLEOTIDE SEQUENCE [LARGE SCALE GENOMIC DNA]</scope>
    <source>
        <strain evidence="2 3">NIES-4479</strain>
    </source>
</reference>
<dbReference type="PANTHER" id="PTHR34548">
    <property type="entry name" value="PROTEIN TIC 21, CHLOROPLASTIC"/>
    <property type="match status" value="1"/>
</dbReference>
<name>A0A9W6F0Q5_9CHLO</name>
<evidence type="ECO:0000256" key="1">
    <source>
        <dbReference type="SAM" id="Phobius"/>
    </source>
</evidence>